<dbReference type="Gene3D" id="3.50.30.50">
    <property type="entry name" value="Putative cyclase"/>
    <property type="match status" value="1"/>
</dbReference>
<dbReference type="eggNOG" id="COG1878">
    <property type="taxonomic scope" value="Bacteria"/>
</dbReference>
<dbReference type="OrthoDB" id="9814192at2"/>
<keyword evidence="2" id="KW-1185">Reference proteome</keyword>
<dbReference type="InterPro" id="IPR037175">
    <property type="entry name" value="KFase_sf"/>
</dbReference>
<dbReference type="GO" id="GO:0004061">
    <property type="term" value="F:arylformamidase activity"/>
    <property type="evidence" value="ECO:0007669"/>
    <property type="project" value="InterPro"/>
</dbReference>
<dbReference type="AlphaFoldDB" id="F2IF92"/>
<dbReference type="HOGENOM" id="CLU_1085135_0_0_10"/>
<dbReference type="STRING" id="755732.Fluta_1574"/>
<protein>
    <submittedName>
        <fullName evidence="1">Metal-dependent hydrolase</fullName>
    </submittedName>
</protein>
<reference evidence="2" key="2">
    <citation type="submission" date="2011-02" db="EMBL/GenBank/DDBJ databases">
        <title>The complete genome of Fluviicola taffensis DSM 16823.</title>
        <authorList>
            <consortium name="US DOE Joint Genome Institute (JGI-PGF)"/>
            <person name="Lucas S."/>
            <person name="Copeland A."/>
            <person name="Lapidus A."/>
            <person name="Bruce D."/>
            <person name="Goodwin L."/>
            <person name="Pitluck S."/>
            <person name="Kyrpides N."/>
            <person name="Mavromatis K."/>
            <person name="Ivanova N."/>
            <person name="Mikhailova N."/>
            <person name="Pagani I."/>
            <person name="Chertkov O."/>
            <person name="Detter J.C."/>
            <person name="Han C."/>
            <person name="Tapia R."/>
            <person name="Land M."/>
            <person name="Hauser L."/>
            <person name="Markowitz V."/>
            <person name="Cheng J.-F."/>
            <person name="Hugenholtz P."/>
            <person name="Woyke T."/>
            <person name="Wu D."/>
            <person name="Tindall B."/>
            <person name="Pomrenke H.G."/>
            <person name="Brambilla E."/>
            <person name="Klenk H.-P."/>
            <person name="Eisen J.A."/>
        </authorList>
    </citation>
    <scope>NUCLEOTIDE SEQUENCE [LARGE SCALE GENOMIC DNA]</scope>
    <source>
        <strain evidence="2">DSM 16823 / RW262 / RW262</strain>
    </source>
</reference>
<name>F2IF92_FLUTR</name>
<dbReference type="EMBL" id="CP002542">
    <property type="protein sequence ID" value="AEA43566.1"/>
    <property type="molecule type" value="Genomic_DNA"/>
</dbReference>
<dbReference type="RefSeq" id="WP_013686337.1">
    <property type="nucleotide sequence ID" value="NC_015321.1"/>
</dbReference>
<dbReference type="Proteomes" id="UP000007463">
    <property type="component" value="Chromosome"/>
</dbReference>
<keyword evidence="1" id="KW-0378">Hydrolase</keyword>
<dbReference type="Pfam" id="PF04199">
    <property type="entry name" value="Cyclase"/>
    <property type="match status" value="1"/>
</dbReference>
<dbReference type="SUPFAM" id="SSF102198">
    <property type="entry name" value="Putative cyclase"/>
    <property type="match status" value="1"/>
</dbReference>
<reference evidence="1 2" key="1">
    <citation type="journal article" date="2011" name="Stand. Genomic Sci.">
        <title>Complete genome sequence of the gliding freshwater bacterium Fluviicola taffensis type strain (RW262).</title>
        <authorList>
            <person name="Woyke T."/>
            <person name="Chertkov O."/>
            <person name="Lapidus A."/>
            <person name="Nolan M."/>
            <person name="Lucas S."/>
            <person name="Del Rio T.G."/>
            <person name="Tice H."/>
            <person name="Cheng J.F."/>
            <person name="Tapia R."/>
            <person name="Han C."/>
            <person name="Goodwin L."/>
            <person name="Pitluck S."/>
            <person name="Liolios K."/>
            <person name="Pagani I."/>
            <person name="Ivanova N."/>
            <person name="Huntemann M."/>
            <person name="Mavromatis K."/>
            <person name="Mikhailova N."/>
            <person name="Pati A."/>
            <person name="Chen A."/>
            <person name="Palaniappan K."/>
            <person name="Land M."/>
            <person name="Hauser L."/>
            <person name="Brambilla E.M."/>
            <person name="Rohde M."/>
            <person name="Mwirichia R."/>
            <person name="Sikorski J."/>
            <person name="Tindall B.J."/>
            <person name="Goker M."/>
            <person name="Bristow J."/>
            <person name="Eisen J.A."/>
            <person name="Markowitz V."/>
            <person name="Hugenholtz P."/>
            <person name="Klenk H.P."/>
            <person name="Kyrpides N.C."/>
        </authorList>
    </citation>
    <scope>NUCLEOTIDE SEQUENCE [LARGE SCALE GENOMIC DNA]</scope>
    <source>
        <strain evidence="2">DSM 16823 / RW262 / RW262</strain>
    </source>
</reference>
<accession>F2IF92</accession>
<dbReference type="GO" id="GO:0019441">
    <property type="term" value="P:L-tryptophan catabolic process to kynurenine"/>
    <property type="evidence" value="ECO:0007669"/>
    <property type="project" value="InterPro"/>
</dbReference>
<proteinExistence type="predicted"/>
<dbReference type="InterPro" id="IPR007325">
    <property type="entry name" value="KFase/CYL"/>
</dbReference>
<sequence>MQLFLGDGSYILVNEGIDCSLPLEGSEDNVRAWYVSAPVIEPVRENGWVGAVAEGGSVNFRSIQFNPHSHGTHTECLGHITPDVHSVNGVIDKLLYRSLLVTVSPEIRMNEDGSIDRVITAKVLSELVSGFQVEALIIRTLPNDLGKMNLNYSDTNPAYCDVDILPLLDELGVLHLLIDTPSVDREKDGGILGFHHGFWGVPNQERFDRTITELVFVADEVMDGEYMLNLQTAPFVNDATPSRPLLFPLHRNAED</sequence>
<evidence type="ECO:0000313" key="1">
    <source>
        <dbReference type="EMBL" id="AEA43566.1"/>
    </source>
</evidence>
<evidence type="ECO:0000313" key="2">
    <source>
        <dbReference type="Proteomes" id="UP000007463"/>
    </source>
</evidence>
<organism evidence="1 2">
    <name type="scientific">Fluviicola taffensis (strain DSM 16823 / NCIMB 13979 / RW262)</name>
    <dbReference type="NCBI Taxonomy" id="755732"/>
    <lineage>
        <taxon>Bacteria</taxon>
        <taxon>Pseudomonadati</taxon>
        <taxon>Bacteroidota</taxon>
        <taxon>Flavobacteriia</taxon>
        <taxon>Flavobacteriales</taxon>
        <taxon>Crocinitomicaceae</taxon>
        <taxon>Fluviicola</taxon>
    </lineage>
</organism>
<gene>
    <name evidence="1" type="ordered locus">Fluta_1574</name>
</gene>
<dbReference type="KEGG" id="fte:Fluta_1574"/>